<dbReference type="OrthoDB" id="7205533at2"/>
<dbReference type="Gene3D" id="3.40.630.30">
    <property type="match status" value="1"/>
</dbReference>
<dbReference type="AlphaFoldDB" id="A0A2T4U3U3"/>
<dbReference type="EMBL" id="PZJJ01000025">
    <property type="protein sequence ID" value="PTL38071.1"/>
    <property type="molecule type" value="Genomic_DNA"/>
</dbReference>
<dbReference type="InterPro" id="IPR000182">
    <property type="entry name" value="GNAT_dom"/>
</dbReference>
<keyword evidence="3" id="KW-1185">Reference proteome</keyword>
<keyword evidence="2" id="KW-0808">Transferase</keyword>
<proteinExistence type="predicted"/>
<name>A0A2T4U3U3_9BACI</name>
<dbReference type="Pfam" id="PF00583">
    <property type="entry name" value="Acetyltransf_1"/>
    <property type="match status" value="1"/>
</dbReference>
<gene>
    <name evidence="2" type="ORF">C6Y45_13285</name>
</gene>
<dbReference type="InterPro" id="IPR016181">
    <property type="entry name" value="Acyl_CoA_acyltransferase"/>
</dbReference>
<dbReference type="Proteomes" id="UP000240509">
    <property type="component" value="Unassembled WGS sequence"/>
</dbReference>
<sequence length="172" mass="20141">MSVMLKKCTLDDVSELEKISRETFWETFVHQNSVESMNQYLDRAFHPGQLKKELAHSGSHFFFVYADSEIAGYLKVNTDEAQSEEMGAESLEIERIYVRNKFQQLGLGKYLLNKAIGMAEEFRKRTIWLGVWEKNDRAIRFYEKKGFVQSGSHSFYMGEEEQIDLIMKKSIE</sequence>
<dbReference type="InterPro" id="IPR050276">
    <property type="entry name" value="MshD_Acetyltransferase"/>
</dbReference>
<dbReference type="PANTHER" id="PTHR43617:SF33">
    <property type="entry name" value="SPORE COAT POLYSACCHARIDE BIOSYNTHESIS PROTEIN SPSD"/>
    <property type="match status" value="1"/>
</dbReference>
<comment type="caution">
    <text evidence="2">The sequence shown here is derived from an EMBL/GenBank/DDBJ whole genome shotgun (WGS) entry which is preliminary data.</text>
</comment>
<evidence type="ECO:0000313" key="3">
    <source>
        <dbReference type="Proteomes" id="UP000240509"/>
    </source>
</evidence>
<protein>
    <submittedName>
        <fullName evidence="2">GNAT family N-acetyltransferase</fullName>
    </submittedName>
</protein>
<dbReference type="PROSITE" id="PS51186">
    <property type="entry name" value="GNAT"/>
    <property type="match status" value="1"/>
</dbReference>
<dbReference type="RefSeq" id="WP_107585717.1">
    <property type="nucleotide sequence ID" value="NZ_PZJJ01000025.1"/>
</dbReference>
<accession>A0A2T4U3U3</accession>
<feature type="domain" description="N-acetyltransferase" evidence="1">
    <location>
        <begin position="3"/>
        <end position="172"/>
    </location>
</feature>
<reference evidence="2 3" key="1">
    <citation type="submission" date="2018-03" db="EMBL/GenBank/DDBJ databases">
        <title>Alkalicoccus saliphilus sp. nov., isolated from a mineral pool.</title>
        <authorList>
            <person name="Zhao B."/>
        </authorList>
    </citation>
    <scope>NUCLEOTIDE SEQUENCE [LARGE SCALE GENOMIC DNA]</scope>
    <source>
        <strain evidence="2 3">6AG</strain>
    </source>
</reference>
<evidence type="ECO:0000259" key="1">
    <source>
        <dbReference type="PROSITE" id="PS51186"/>
    </source>
</evidence>
<dbReference type="CDD" id="cd04301">
    <property type="entry name" value="NAT_SF"/>
    <property type="match status" value="1"/>
</dbReference>
<organism evidence="2 3">
    <name type="scientific">Alkalicoccus saliphilus</name>
    <dbReference type="NCBI Taxonomy" id="200989"/>
    <lineage>
        <taxon>Bacteria</taxon>
        <taxon>Bacillati</taxon>
        <taxon>Bacillota</taxon>
        <taxon>Bacilli</taxon>
        <taxon>Bacillales</taxon>
        <taxon>Bacillaceae</taxon>
        <taxon>Alkalicoccus</taxon>
    </lineage>
</organism>
<evidence type="ECO:0000313" key="2">
    <source>
        <dbReference type="EMBL" id="PTL38071.1"/>
    </source>
</evidence>
<dbReference type="PANTHER" id="PTHR43617">
    <property type="entry name" value="L-AMINO ACID N-ACETYLTRANSFERASE"/>
    <property type="match status" value="1"/>
</dbReference>
<dbReference type="SUPFAM" id="SSF55729">
    <property type="entry name" value="Acyl-CoA N-acyltransferases (Nat)"/>
    <property type="match status" value="1"/>
</dbReference>
<dbReference type="GO" id="GO:0016747">
    <property type="term" value="F:acyltransferase activity, transferring groups other than amino-acyl groups"/>
    <property type="evidence" value="ECO:0007669"/>
    <property type="project" value="InterPro"/>
</dbReference>